<accession>A0A245ZMB3</accession>
<dbReference type="Pfam" id="PF04577">
    <property type="entry name" value="Glyco_transf_61"/>
    <property type="match status" value="1"/>
</dbReference>
<evidence type="ECO:0000259" key="2">
    <source>
        <dbReference type="Pfam" id="PF04577"/>
    </source>
</evidence>
<gene>
    <name evidence="3" type="ORF">SPMU_18780</name>
</gene>
<dbReference type="Proteomes" id="UP000197783">
    <property type="component" value="Unassembled WGS sequence"/>
</dbReference>
<dbReference type="AlphaFoldDB" id="A0A245ZMB3"/>
<comment type="caution">
    <text evidence="3">The sequence shown here is derived from an EMBL/GenBank/DDBJ whole genome shotgun (WGS) entry which is preliminary data.</text>
</comment>
<dbReference type="GO" id="GO:0016757">
    <property type="term" value="F:glycosyltransferase activity"/>
    <property type="evidence" value="ECO:0007669"/>
    <property type="project" value="InterPro"/>
</dbReference>
<evidence type="ECO:0000256" key="1">
    <source>
        <dbReference type="SAM" id="MobiDB-lite"/>
    </source>
</evidence>
<protein>
    <recommendedName>
        <fullName evidence="2">Glycosyltransferase 61 catalytic domain-containing protein</fullName>
    </recommendedName>
</protein>
<dbReference type="EMBL" id="NBBJ01000002">
    <property type="protein sequence ID" value="OWK30888.1"/>
    <property type="molecule type" value="Genomic_DNA"/>
</dbReference>
<proteinExistence type="predicted"/>
<sequence>MAASGPVSRTIRSAHVQAAERPDGKFYGGPILGDDPESLLLRHNRRREAVDHFAPTLRDPVHLPGSFAYLGLAFGHFGHAMAEMVHRIVPTRQIIRDPQWLILTKKGDDATFAALPALTRSILALFNINVANCTVVTQDTIVEELLIVEAGSDLGGGPKPWYLELLRQHSPVVIARDDTYPKKIYVSRSGLEHGSGILGERVLEAALKDAHFHIMHSELLSLTEQFALYGNADVVLFAEGSACHGVELFGGETLGHTILMNRRARARSQFDPVLAPRSRRFDSFSGNPYLGSAFINEADQSLIHRGVSVIALDDLGRFLAEIGAGAIGDVSPISYLAAAHADLERYIEWATAGSHHERPAAAKQLHEALAATVSAGGRIAGVGQRKRPREQTKSATGRARADQATVDPSAAAERATREDRLARRARRVAREQRLAARARQAANKRK</sequence>
<feature type="compositionally biased region" description="Basic and acidic residues" evidence="1">
    <location>
        <begin position="414"/>
        <end position="434"/>
    </location>
</feature>
<feature type="compositionally biased region" description="Low complexity" evidence="1">
    <location>
        <begin position="435"/>
        <end position="446"/>
    </location>
</feature>
<feature type="region of interest" description="Disordered" evidence="1">
    <location>
        <begin position="379"/>
        <end position="446"/>
    </location>
</feature>
<reference evidence="3 4" key="1">
    <citation type="submission" date="2017-03" db="EMBL/GenBank/DDBJ databases">
        <title>Genome sequence of Sphingomonas mucosissima DSM 17494.</title>
        <authorList>
            <person name="Poehlein A."/>
            <person name="Wuebbeler J.H."/>
            <person name="Steinbuechel A."/>
            <person name="Daniel R."/>
        </authorList>
    </citation>
    <scope>NUCLEOTIDE SEQUENCE [LARGE SCALE GENOMIC DNA]</scope>
    <source>
        <strain evidence="3 4">DSM 17494</strain>
    </source>
</reference>
<organism evidence="3 4">
    <name type="scientific">Sphingomonas mucosissima</name>
    <dbReference type="NCBI Taxonomy" id="370959"/>
    <lineage>
        <taxon>Bacteria</taxon>
        <taxon>Pseudomonadati</taxon>
        <taxon>Pseudomonadota</taxon>
        <taxon>Alphaproteobacteria</taxon>
        <taxon>Sphingomonadales</taxon>
        <taxon>Sphingomonadaceae</taxon>
        <taxon>Sphingomonas</taxon>
    </lineage>
</organism>
<keyword evidence="4" id="KW-1185">Reference proteome</keyword>
<evidence type="ECO:0000313" key="3">
    <source>
        <dbReference type="EMBL" id="OWK30888.1"/>
    </source>
</evidence>
<dbReference type="InterPro" id="IPR049625">
    <property type="entry name" value="Glyco_transf_61_cat"/>
</dbReference>
<evidence type="ECO:0000313" key="4">
    <source>
        <dbReference type="Proteomes" id="UP000197783"/>
    </source>
</evidence>
<name>A0A245ZMB3_9SPHN</name>
<feature type="domain" description="Glycosyltransferase 61 catalytic" evidence="2">
    <location>
        <begin position="77"/>
        <end position="245"/>
    </location>
</feature>